<name>A0A6C0CAV6_9ZZZZ</name>
<accession>A0A6C0CAV6</accession>
<sequence>MTDSIFTKLCLIFLYVAILILVPLFLDYLFKISIRRNKKKELTELAKARAQKVKKPLIIFNGVNGGSIDTDGKVESFDGNVSEIVSQLGDNTSVVLVAETLEYIPDLQNFIKELKRISDGDLYILGVENNSPRIFWDYKIINVLDKSYFVAKKDKEITWGSPNSLQLKTQKIYEYVFNILPYDMIVNKIINA</sequence>
<feature type="transmembrane region" description="Helical" evidence="1">
    <location>
        <begin position="12"/>
        <end position="30"/>
    </location>
</feature>
<proteinExistence type="predicted"/>
<keyword evidence="1" id="KW-0472">Membrane</keyword>
<protein>
    <submittedName>
        <fullName evidence="2">Uncharacterized protein</fullName>
    </submittedName>
</protein>
<organism evidence="2">
    <name type="scientific">viral metagenome</name>
    <dbReference type="NCBI Taxonomy" id="1070528"/>
    <lineage>
        <taxon>unclassified sequences</taxon>
        <taxon>metagenomes</taxon>
        <taxon>organismal metagenomes</taxon>
    </lineage>
</organism>
<keyword evidence="1" id="KW-1133">Transmembrane helix</keyword>
<dbReference type="AlphaFoldDB" id="A0A6C0CAV6"/>
<keyword evidence="1" id="KW-0812">Transmembrane</keyword>
<dbReference type="EMBL" id="MN739359">
    <property type="protein sequence ID" value="QHT00799.1"/>
    <property type="molecule type" value="Genomic_DNA"/>
</dbReference>
<evidence type="ECO:0000256" key="1">
    <source>
        <dbReference type="SAM" id="Phobius"/>
    </source>
</evidence>
<reference evidence="2" key="1">
    <citation type="journal article" date="2020" name="Nature">
        <title>Giant virus diversity and host interactions through global metagenomics.</title>
        <authorList>
            <person name="Schulz F."/>
            <person name="Roux S."/>
            <person name="Paez-Espino D."/>
            <person name="Jungbluth S."/>
            <person name="Walsh D.A."/>
            <person name="Denef V.J."/>
            <person name="McMahon K.D."/>
            <person name="Konstantinidis K.T."/>
            <person name="Eloe-Fadrosh E.A."/>
            <person name="Kyrpides N.C."/>
            <person name="Woyke T."/>
        </authorList>
    </citation>
    <scope>NUCLEOTIDE SEQUENCE</scope>
    <source>
        <strain evidence="2">GVMAG-M-3300020192-26</strain>
    </source>
</reference>
<evidence type="ECO:0000313" key="2">
    <source>
        <dbReference type="EMBL" id="QHT00799.1"/>
    </source>
</evidence>